<dbReference type="OrthoDB" id="10059102at2759"/>
<dbReference type="AlphaFoldDB" id="A0A9J6BAA6"/>
<dbReference type="Gene3D" id="2.40.10.10">
    <property type="entry name" value="Trypsin-like serine proteases"/>
    <property type="match status" value="1"/>
</dbReference>
<dbReference type="PRINTS" id="PR00722">
    <property type="entry name" value="CHYMOTRYPSIN"/>
</dbReference>
<dbReference type="PROSITE" id="PS50240">
    <property type="entry name" value="TRYPSIN_DOM"/>
    <property type="match status" value="1"/>
</dbReference>
<dbReference type="PROSITE" id="PS00135">
    <property type="entry name" value="TRYPSIN_SER"/>
    <property type="match status" value="1"/>
</dbReference>
<keyword evidence="1 7" id="KW-0645">Protease</keyword>
<dbReference type="GO" id="GO:0006508">
    <property type="term" value="P:proteolysis"/>
    <property type="evidence" value="ECO:0007669"/>
    <property type="project" value="UniProtKB-KW"/>
</dbReference>
<dbReference type="InterPro" id="IPR033116">
    <property type="entry name" value="TRYPSIN_SER"/>
</dbReference>
<feature type="signal peptide" evidence="8">
    <location>
        <begin position="1"/>
        <end position="17"/>
    </location>
</feature>
<dbReference type="InterPro" id="IPR018114">
    <property type="entry name" value="TRYPSIN_HIS"/>
</dbReference>
<evidence type="ECO:0000256" key="7">
    <source>
        <dbReference type="RuleBase" id="RU363034"/>
    </source>
</evidence>
<dbReference type="InterPro" id="IPR050430">
    <property type="entry name" value="Peptidase_S1"/>
</dbReference>
<name>A0A9J6BAA6_POLVA</name>
<dbReference type="PANTHER" id="PTHR24276">
    <property type="entry name" value="POLYSERASE-RELATED"/>
    <property type="match status" value="1"/>
</dbReference>
<gene>
    <name evidence="10" type="ORF">PVAND_014631</name>
</gene>
<evidence type="ECO:0000313" key="10">
    <source>
        <dbReference type="EMBL" id="KAG5666615.1"/>
    </source>
</evidence>
<dbReference type="Proteomes" id="UP001107558">
    <property type="component" value="Chromosome 4"/>
</dbReference>
<dbReference type="InterPro" id="IPR043504">
    <property type="entry name" value="Peptidase_S1_PA_chymotrypsin"/>
</dbReference>
<dbReference type="FunFam" id="2.40.10.10:FF:000034">
    <property type="entry name" value="Eupolytin"/>
    <property type="match status" value="1"/>
</dbReference>
<sequence>MWKILCISLFLVVAASATPSVRHRYQLNEMKLETEINRGQGRIVGGRNTDITEVPHQVVLFFNRGFTCGGSIINTNTILSAAHCTYGRNHANFQILVGETNRNQGSLIEVSQVIQHEEYDDWELWNDVVILKIANHLTEGPTIHRVNLPTPGHIVPPGLTVVVSGFGDLQSGSGQFPQILQSVEVPAWSHQACVDIYPNEEIFADQHLCAGAQGRDACQGDSGGPLTENFGQHGSQIVIGVVSWGYSCAAQWPTVYARVSHFLPWIMRHY</sequence>
<evidence type="ECO:0000313" key="11">
    <source>
        <dbReference type="Proteomes" id="UP001107558"/>
    </source>
</evidence>
<evidence type="ECO:0000256" key="5">
    <source>
        <dbReference type="ARBA" id="ARBA00023157"/>
    </source>
</evidence>
<evidence type="ECO:0000256" key="2">
    <source>
        <dbReference type="ARBA" id="ARBA00022757"/>
    </source>
</evidence>
<evidence type="ECO:0000256" key="6">
    <source>
        <dbReference type="ARBA" id="ARBA00024195"/>
    </source>
</evidence>
<keyword evidence="5" id="KW-1015">Disulfide bond</keyword>
<feature type="domain" description="Peptidase S1" evidence="9">
    <location>
        <begin position="43"/>
        <end position="270"/>
    </location>
</feature>
<dbReference type="PANTHER" id="PTHR24276:SF91">
    <property type="entry name" value="AT26814P-RELATED"/>
    <property type="match status" value="1"/>
</dbReference>
<keyword evidence="11" id="KW-1185">Reference proteome</keyword>
<dbReference type="CDD" id="cd00190">
    <property type="entry name" value="Tryp_SPc"/>
    <property type="match status" value="1"/>
</dbReference>
<dbReference type="PROSITE" id="PS00134">
    <property type="entry name" value="TRYPSIN_HIS"/>
    <property type="match status" value="1"/>
</dbReference>
<keyword evidence="4 7" id="KW-0720">Serine protease</keyword>
<keyword evidence="2" id="KW-0222">Digestion</keyword>
<dbReference type="GO" id="GO:0007586">
    <property type="term" value="P:digestion"/>
    <property type="evidence" value="ECO:0007669"/>
    <property type="project" value="UniProtKB-KW"/>
</dbReference>
<evidence type="ECO:0000256" key="4">
    <source>
        <dbReference type="ARBA" id="ARBA00022825"/>
    </source>
</evidence>
<protein>
    <recommendedName>
        <fullName evidence="9">Peptidase S1 domain-containing protein</fullName>
    </recommendedName>
</protein>
<evidence type="ECO:0000256" key="1">
    <source>
        <dbReference type="ARBA" id="ARBA00022670"/>
    </source>
</evidence>
<proteinExistence type="inferred from homology"/>
<keyword evidence="3 7" id="KW-0378">Hydrolase</keyword>
<dbReference type="SMART" id="SM00020">
    <property type="entry name" value="Tryp_SPc"/>
    <property type="match status" value="1"/>
</dbReference>
<evidence type="ECO:0000256" key="8">
    <source>
        <dbReference type="SAM" id="SignalP"/>
    </source>
</evidence>
<comment type="caution">
    <text evidence="10">The sequence shown here is derived from an EMBL/GenBank/DDBJ whole genome shotgun (WGS) entry which is preliminary data.</text>
</comment>
<feature type="chain" id="PRO_5039955204" description="Peptidase S1 domain-containing protein" evidence="8">
    <location>
        <begin position="18"/>
        <end position="270"/>
    </location>
</feature>
<evidence type="ECO:0000256" key="3">
    <source>
        <dbReference type="ARBA" id="ARBA00022801"/>
    </source>
</evidence>
<dbReference type="GO" id="GO:0004252">
    <property type="term" value="F:serine-type endopeptidase activity"/>
    <property type="evidence" value="ECO:0007669"/>
    <property type="project" value="InterPro"/>
</dbReference>
<dbReference type="InterPro" id="IPR001254">
    <property type="entry name" value="Trypsin_dom"/>
</dbReference>
<dbReference type="InterPro" id="IPR001314">
    <property type="entry name" value="Peptidase_S1A"/>
</dbReference>
<keyword evidence="8" id="KW-0732">Signal</keyword>
<dbReference type="InterPro" id="IPR009003">
    <property type="entry name" value="Peptidase_S1_PA"/>
</dbReference>
<dbReference type="EMBL" id="JADBJN010000004">
    <property type="protein sequence ID" value="KAG5666615.1"/>
    <property type="molecule type" value="Genomic_DNA"/>
</dbReference>
<organism evidence="10 11">
    <name type="scientific">Polypedilum vanderplanki</name>
    <name type="common">Sleeping chironomid midge</name>
    <dbReference type="NCBI Taxonomy" id="319348"/>
    <lineage>
        <taxon>Eukaryota</taxon>
        <taxon>Metazoa</taxon>
        <taxon>Ecdysozoa</taxon>
        <taxon>Arthropoda</taxon>
        <taxon>Hexapoda</taxon>
        <taxon>Insecta</taxon>
        <taxon>Pterygota</taxon>
        <taxon>Neoptera</taxon>
        <taxon>Endopterygota</taxon>
        <taxon>Diptera</taxon>
        <taxon>Nematocera</taxon>
        <taxon>Chironomoidea</taxon>
        <taxon>Chironomidae</taxon>
        <taxon>Chironominae</taxon>
        <taxon>Polypedilum</taxon>
        <taxon>Polypedilum</taxon>
    </lineage>
</organism>
<accession>A0A9J6BAA6</accession>
<comment type="similarity">
    <text evidence="6">Belongs to the peptidase S1 family. CLIP subfamily.</text>
</comment>
<dbReference type="Pfam" id="PF00089">
    <property type="entry name" value="Trypsin"/>
    <property type="match status" value="1"/>
</dbReference>
<dbReference type="SUPFAM" id="SSF50494">
    <property type="entry name" value="Trypsin-like serine proteases"/>
    <property type="match status" value="1"/>
</dbReference>
<evidence type="ECO:0000259" key="9">
    <source>
        <dbReference type="PROSITE" id="PS50240"/>
    </source>
</evidence>
<reference evidence="10" key="1">
    <citation type="submission" date="2021-03" db="EMBL/GenBank/DDBJ databases">
        <title>Chromosome level genome of the anhydrobiotic midge Polypedilum vanderplanki.</title>
        <authorList>
            <person name="Yoshida Y."/>
            <person name="Kikawada T."/>
            <person name="Gusev O."/>
        </authorList>
    </citation>
    <scope>NUCLEOTIDE SEQUENCE</scope>
    <source>
        <strain evidence="10">NIAS01</strain>
        <tissue evidence="10">Whole body or cell culture</tissue>
    </source>
</reference>